<sequence>MASIKDDEVAQIGKALGDPNRLAVYTQIAEHEELCCSDMHAKNAISNATLSHHLKVLTELGLVSSRKEGLNVYYRTVPEKLSAYLRYLKNIGTSLSR</sequence>
<dbReference type="AlphaFoldDB" id="E8UZV0"/>
<evidence type="ECO:0000256" key="3">
    <source>
        <dbReference type="ARBA" id="ARBA00023163"/>
    </source>
</evidence>
<dbReference type="PROSITE" id="PS50987">
    <property type="entry name" value="HTH_ARSR_2"/>
    <property type="match status" value="1"/>
</dbReference>
<evidence type="ECO:0000256" key="1">
    <source>
        <dbReference type="ARBA" id="ARBA00023015"/>
    </source>
</evidence>
<keyword evidence="1" id="KW-0805">Transcription regulation</keyword>
<dbReference type="NCBIfam" id="NF033788">
    <property type="entry name" value="HTH_metalloreg"/>
    <property type="match status" value="1"/>
</dbReference>
<keyword evidence="6" id="KW-1185">Reference proteome</keyword>
<dbReference type="InterPro" id="IPR011991">
    <property type="entry name" value="ArsR-like_HTH"/>
</dbReference>
<dbReference type="RefSeq" id="WP_013566760.1">
    <property type="nucleotide sequence ID" value="NC_014963.1"/>
</dbReference>
<organism evidence="5 6">
    <name type="scientific">Terriglobus saanensis (strain ATCC BAA-1853 / DSM 23119 / SP1PR4)</name>
    <dbReference type="NCBI Taxonomy" id="401053"/>
    <lineage>
        <taxon>Bacteria</taxon>
        <taxon>Pseudomonadati</taxon>
        <taxon>Acidobacteriota</taxon>
        <taxon>Terriglobia</taxon>
        <taxon>Terriglobales</taxon>
        <taxon>Acidobacteriaceae</taxon>
        <taxon>Terriglobus</taxon>
    </lineage>
</organism>
<dbReference type="InterPro" id="IPR001845">
    <property type="entry name" value="HTH_ArsR_DNA-bd_dom"/>
</dbReference>
<dbReference type="SUPFAM" id="SSF46785">
    <property type="entry name" value="Winged helix' DNA-binding domain"/>
    <property type="match status" value="1"/>
</dbReference>
<keyword evidence="2" id="KW-0238">DNA-binding</keyword>
<dbReference type="Proteomes" id="UP000006844">
    <property type="component" value="Chromosome"/>
</dbReference>
<dbReference type="InterPro" id="IPR036388">
    <property type="entry name" value="WH-like_DNA-bd_sf"/>
</dbReference>
<dbReference type="PANTHER" id="PTHR43132">
    <property type="entry name" value="ARSENICAL RESISTANCE OPERON REPRESSOR ARSR-RELATED"/>
    <property type="match status" value="1"/>
</dbReference>
<evidence type="ECO:0000313" key="5">
    <source>
        <dbReference type="EMBL" id="ADV81027.1"/>
    </source>
</evidence>
<evidence type="ECO:0000256" key="2">
    <source>
        <dbReference type="ARBA" id="ARBA00023125"/>
    </source>
</evidence>
<evidence type="ECO:0000259" key="4">
    <source>
        <dbReference type="PROSITE" id="PS50987"/>
    </source>
</evidence>
<dbReference type="STRING" id="401053.AciPR4_0189"/>
<dbReference type="PANTHER" id="PTHR43132:SF2">
    <property type="entry name" value="ARSENICAL RESISTANCE OPERON REPRESSOR ARSR-RELATED"/>
    <property type="match status" value="1"/>
</dbReference>
<gene>
    <name evidence="5" type="ordered locus">AciPR4_0189</name>
</gene>
<dbReference type="PROSITE" id="PS00846">
    <property type="entry name" value="HTH_ARSR_1"/>
    <property type="match status" value="1"/>
</dbReference>
<feature type="domain" description="HTH arsR-type" evidence="4">
    <location>
        <begin position="1"/>
        <end position="96"/>
    </location>
</feature>
<evidence type="ECO:0000313" key="6">
    <source>
        <dbReference type="Proteomes" id="UP000006844"/>
    </source>
</evidence>
<dbReference type="CDD" id="cd00090">
    <property type="entry name" value="HTH_ARSR"/>
    <property type="match status" value="1"/>
</dbReference>
<accession>E8UZV0</accession>
<keyword evidence="3" id="KW-0804">Transcription</keyword>
<dbReference type="PRINTS" id="PR00778">
    <property type="entry name" value="HTHARSR"/>
</dbReference>
<dbReference type="HOGENOM" id="CLU_097806_3_2_0"/>
<protein>
    <submittedName>
        <fullName evidence="5">Transcriptional regulator, ArsR family</fullName>
    </submittedName>
</protein>
<name>E8UZV0_TERSS</name>
<proteinExistence type="predicted"/>
<dbReference type="eggNOG" id="COG0640">
    <property type="taxonomic scope" value="Bacteria"/>
</dbReference>
<dbReference type="InterPro" id="IPR018334">
    <property type="entry name" value="ArsR_HTH"/>
</dbReference>
<dbReference type="Gene3D" id="1.10.10.10">
    <property type="entry name" value="Winged helix-like DNA-binding domain superfamily/Winged helix DNA-binding domain"/>
    <property type="match status" value="1"/>
</dbReference>
<dbReference type="Pfam" id="PF12840">
    <property type="entry name" value="HTH_20"/>
    <property type="match status" value="1"/>
</dbReference>
<reference evidence="5 6" key="1">
    <citation type="journal article" date="2012" name="Stand. Genomic Sci.">
        <title>Complete genome sequence of Terriglobus saanensis type strain SP1PR4(T), an Acidobacteria from tundra soil.</title>
        <authorList>
            <person name="Rawat S.R."/>
            <person name="Mannisto M.K."/>
            <person name="Starovoytov V."/>
            <person name="Goodwin L."/>
            <person name="Nolan M."/>
            <person name="Hauser L."/>
            <person name="Land M."/>
            <person name="Davenport K.W."/>
            <person name="Woyke T."/>
            <person name="Haggblom M.M."/>
        </authorList>
    </citation>
    <scope>NUCLEOTIDE SEQUENCE</scope>
    <source>
        <strain evidence="6">ATCC BAA-1853 / DSM 23119 / SP1PR4</strain>
    </source>
</reference>
<dbReference type="EMBL" id="CP002467">
    <property type="protein sequence ID" value="ADV81027.1"/>
    <property type="molecule type" value="Genomic_DNA"/>
</dbReference>
<dbReference type="InterPro" id="IPR036390">
    <property type="entry name" value="WH_DNA-bd_sf"/>
</dbReference>
<dbReference type="SMART" id="SM00418">
    <property type="entry name" value="HTH_ARSR"/>
    <property type="match status" value="1"/>
</dbReference>
<dbReference type="KEGG" id="tsa:AciPR4_0189"/>
<dbReference type="GO" id="GO:0003677">
    <property type="term" value="F:DNA binding"/>
    <property type="evidence" value="ECO:0007669"/>
    <property type="project" value="UniProtKB-KW"/>
</dbReference>
<dbReference type="OrthoDB" id="9798835at2"/>
<dbReference type="InterPro" id="IPR051011">
    <property type="entry name" value="Metal_resp_trans_reg"/>
</dbReference>
<dbReference type="GO" id="GO:0003700">
    <property type="term" value="F:DNA-binding transcription factor activity"/>
    <property type="evidence" value="ECO:0007669"/>
    <property type="project" value="InterPro"/>
</dbReference>